<feature type="compositionally biased region" description="Basic and acidic residues" evidence="1">
    <location>
        <begin position="609"/>
        <end position="621"/>
    </location>
</feature>
<dbReference type="AlphaFoldDB" id="A0ABD0LDR6"/>
<feature type="compositionally biased region" description="Basic and acidic residues" evidence="1">
    <location>
        <begin position="807"/>
        <end position="819"/>
    </location>
</feature>
<comment type="caution">
    <text evidence="3">The sequence shown here is derived from an EMBL/GenBank/DDBJ whole genome shotgun (WGS) entry which is preliminary data.</text>
</comment>
<sequence length="1031" mass="112029">MSTSTPALNSSPSSPPKDDTTVTSSDDDVFFSVFGLEFTLHDIYIIAGSAGGVIIILIVIVALVVRRRRQLRKRTRPDGLSSDTPGVEPENGIELRNIVPREQSEITLDTHNSRAIYTIVQKAPKPERHSNWREKPEFFETHFPVTTGPEKTRFGAYESQELYPAVQDTTRQSHKNRGARSTVQKSQRHNAESQAMYSTVQRAQRPFTTSQEMYSTVQRTPRLSIKSQEMYSTVQKPPRPNTTSQEIYAKVQKPHRRYYENIEDYPINVQAMTSPGVGRVGGVQEGDDGVVRGSDASTVYCEDWRALAGTPHSNLPERKCSNVSSSYTAVLSCKNDSDWIYPVSVVTNSGDNQSAIDNKTLSYKFPTPSNCSGKKGPDQCKVFVVVPDVENENVTDVCVLHECLPDNKHYNMCNNVSAEVPDVLYLASHQFFAKSPDNSNTSQCRCQVTSNIAHVRPLYISEPQDHLTVTAGSSLLNLSTDHGAAGHEDHVCVTGTLDLIVANSSALVWLEIRGENSNLSLRCNEEIETNAAETVAGRKGGLCTHDVARIKGRRQRQNVPDVVFRATVRPEQASTSSRQPLVISLHRYSEVCLDEVTGKPNLVSTPGRPENKKPNAKRRDERETWILFTPARETAADGVPPLPGRPVGVSDKVKDAAKAKAFVVTEPSEQDASHDYSIVKDDVTASASSKSEKNKISAAQTGATLPPGRAVDVTSKAKEAAEERRRVRGKALVVRETSEQETSHYYSTVQDDMTASGSSGPENTKASSVQKGTASLPQKPVVVKNKAKGAAAKGRHHATGKALVVKEPSEQEGSHHYSTVEDDITASGSSTPCKTKTSSVQKGTTALPPRPAGGKNKTKQAAEDERHVRGKALDLIVKEPSDRVSPCYSTVKDDISGAGSPGPGTNMTLSQAGATSHPYDEVELEIDGEADTSSKPNQDRTLSSPSAAGNRFPIVPLPVFEMTINSHSKLNDDAPVVIKAVVPKSPGQKTQTRNHNVKAGDKNATADADDCDLVMVNNIVYESAGAKPTNH</sequence>
<feature type="compositionally biased region" description="Polar residues" evidence="1">
    <location>
        <begin position="931"/>
        <end position="947"/>
    </location>
</feature>
<feature type="transmembrane region" description="Helical" evidence="2">
    <location>
        <begin position="43"/>
        <end position="65"/>
    </location>
</feature>
<keyword evidence="2" id="KW-0472">Membrane</keyword>
<keyword evidence="2" id="KW-1133">Transmembrane helix</keyword>
<dbReference type="Proteomes" id="UP001519460">
    <property type="component" value="Unassembled WGS sequence"/>
</dbReference>
<feature type="compositionally biased region" description="Polar residues" evidence="1">
    <location>
        <begin position="903"/>
        <end position="914"/>
    </location>
</feature>
<feature type="compositionally biased region" description="Polar residues" evidence="1">
    <location>
        <begin position="743"/>
        <end position="776"/>
    </location>
</feature>
<feature type="region of interest" description="Disordered" evidence="1">
    <location>
        <begin position="1"/>
        <end position="23"/>
    </location>
</feature>
<feature type="region of interest" description="Disordered" evidence="1">
    <location>
        <begin position="894"/>
        <end position="950"/>
    </location>
</feature>
<feature type="region of interest" description="Disordered" evidence="1">
    <location>
        <begin position="807"/>
        <end position="865"/>
    </location>
</feature>
<reference evidence="3 4" key="1">
    <citation type="journal article" date="2023" name="Sci. Data">
        <title>Genome assembly of the Korean intertidal mud-creeper Batillaria attramentaria.</title>
        <authorList>
            <person name="Patra A.K."/>
            <person name="Ho P.T."/>
            <person name="Jun S."/>
            <person name="Lee S.J."/>
            <person name="Kim Y."/>
            <person name="Won Y.J."/>
        </authorList>
    </citation>
    <scope>NUCLEOTIDE SEQUENCE [LARGE SCALE GENOMIC DNA]</scope>
    <source>
        <strain evidence="3">Wonlab-2016</strain>
    </source>
</reference>
<feature type="compositionally biased region" description="Polar residues" evidence="1">
    <location>
        <begin position="826"/>
        <end position="844"/>
    </location>
</feature>
<name>A0ABD0LDR6_9CAEN</name>
<protein>
    <submittedName>
        <fullName evidence="3">Uncharacterized protein</fullName>
    </submittedName>
</protein>
<feature type="region of interest" description="Disordered" evidence="1">
    <location>
        <begin position="685"/>
        <end position="782"/>
    </location>
</feature>
<keyword evidence="2" id="KW-0812">Transmembrane</keyword>
<evidence type="ECO:0000313" key="4">
    <source>
        <dbReference type="Proteomes" id="UP001519460"/>
    </source>
</evidence>
<feature type="region of interest" description="Disordered" evidence="1">
    <location>
        <begin position="72"/>
        <end position="91"/>
    </location>
</feature>
<proteinExistence type="predicted"/>
<keyword evidence="4" id="KW-1185">Reference proteome</keyword>
<accession>A0ABD0LDR6</accession>
<feature type="compositionally biased region" description="Acidic residues" evidence="1">
    <location>
        <begin position="921"/>
        <end position="930"/>
    </location>
</feature>
<feature type="region of interest" description="Disordered" evidence="1">
    <location>
        <begin position="167"/>
        <end position="199"/>
    </location>
</feature>
<evidence type="ECO:0000256" key="1">
    <source>
        <dbReference type="SAM" id="MobiDB-lite"/>
    </source>
</evidence>
<evidence type="ECO:0000313" key="3">
    <source>
        <dbReference type="EMBL" id="KAK7497296.1"/>
    </source>
</evidence>
<feature type="compositionally biased region" description="Basic and acidic residues" evidence="1">
    <location>
        <begin position="715"/>
        <end position="725"/>
    </location>
</feature>
<feature type="region of interest" description="Disordered" evidence="1">
    <location>
        <begin position="599"/>
        <end position="621"/>
    </location>
</feature>
<organism evidence="3 4">
    <name type="scientific">Batillaria attramentaria</name>
    <dbReference type="NCBI Taxonomy" id="370345"/>
    <lineage>
        <taxon>Eukaryota</taxon>
        <taxon>Metazoa</taxon>
        <taxon>Spiralia</taxon>
        <taxon>Lophotrochozoa</taxon>
        <taxon>Mollusca</taxon>
        <taxon>Gastropoda</taxon>
        <taxon>Caenogastropoda</taxon>
        <taxon>Sorbeoconcha</taxon>
        <taxon>Cerithioidea</taxon>
        <taxon>Batillariidae</taxon>
        <taxon>Batillaria</taxon>
    </lineage>
</organism>
<gene>
    <name evidence="3" type="ORF">BaRGS_00011590</name>
</gene>
<evidence type="ECO:0000256" key="2">
    <source>
        <dbReference type="SAM" id="Phobius"/>
    </source>
</evidence>
<dbReference type="EMBL" id="JACVVK020000060">
    <property type="protein sequence ID" value="KAK7497296.1"/>
    <property type="molecule type" value="Genomic_DNA"/>
</dbReference>